<dbReference type="GO" id="GO:0016746">
    <property type="term" value="F:acyltransferase activity"/>
    <property type="evidence" value="ECO:0007669"/>
    <property type="project" value="UniProtKB-KW"/>
</dbReference>
<dbReference type="RefSeq" id="WP_189492202.1">
    <property type="nucleotide sequence ID" value="NZ_BMZG01000004.1"/>
</dbReference>
<protein>
    <submittedName>
        <fullName evidence="7">Acyltransferase</fullName>
    </submittedName>
</protein>
<keyword evidence="2" id="KW-1003">Cell membrane</keyword>
<keyword evidence="8" id="KW-1185">Reference proteome</keyword>
<dbReference type="AlphaFoldDB" id="A0A8J3CGU3"/>
<dbReference type="GO" id="GO:0005886">
    <property type="term" value="C:plasma membrane"/>
    <property type="evidence" value="ECO:0007669"/>
    <property type="project" value="UniProtKB-SubCell"/>
</dbReference>
<dbReference type="Pfam" id="PF03279">
    <property type="entry name" value="Lip_A_acyltrans"/>
    <property type="match status" value="1"/>
</dbReference>
<organism evidence="7 8">
    <name type="scientific">Formosimonas limnophila</name>
    <dbReference type="NCBI Taxonomy" id="1384487"/>
    <lineage>
        <taxon>Bacteria</taxon>
        <taxon>Pseudomonadati</taxon>
        <taxon>Pseudomonadota</taxon>
        <taxon>Betaproteobacteria</taxon>
        <taxon>Burkholderiales</taxon>
        <taxon>Burkholderiaceae</taxon>
        <taxon>Formosimonas</taxon>
    </lineage>
</organism>
<dbReference type="Proteomes" id="UP000614287">
    <property type="component" value="Unassembled WGS sequence"/>
</dbReference>
<comment type="subcellular location">
    <subcellularLocation>
        <location evidence="1">Cell inner membrane</location>
    </subcellularLocation>
</comment>
<evidence type="ECO:0000256" key="4">
    <source>
        <dbReference type="ARBA" id="ARBA00022679"/>
    </source>
</evidence>
<gene>
    <name evidence="7" type="ORF">GCM10009007_08800</name>
</gene>
<dbReference type="PIRSF" id="PIRSF026649">
    <property type="entry name" value="MsbB"/>
    <property type="match status" value="1"/>
</dbReference>
<reference evidence="7" key="2">
    <citation type="submission" date="2020-09" db="EMBL/GenBank/DDBJ databases">
        <authorList>
            <person name="Sun Q."/>
            <person name="Kim S."/>
        </authorList>
    </citation>
    <scope>NUCLEOTIDE SEQUENCE</scope>
    <source>
        <strain evidence="7">KCTC 32501</strain>
    </source>
</reference>
<name>A0A8J3CGU3_9BURK</name>
<dbReference type="InterPro" id="IPR004960">
    <property type="entry name" value="LipA_acyltrans"/>
</dbReference>
<evidence type="ECO:0000256" key="5">
    <source>
        <dbReference type="ARBA" id="ARBA00023136"/>
    </source>
</evidence>
<dbReference type="NCBIfam" id="NF006487">
    <property type="entry name" value="PRK08905.1"/>
    <property type="match status" value="1"/>
</dbReference>
<evidence type="ECO:0000256" key="6">
    <source>
        <dbReference type="ARBA" id="ARBA00023315"/>
    </source>
</evidence>
<keyword evidence="3" id="KW-0997">Cell inner membrane</keyword>
<keyword evidence="4" id="KW-0808">Transferase</keyword>
<comment type="caution">
    <text evidence="7">The sequence shown here is derived from an EMBL/GenBank/DDBJ whole genome shotgun (WGS) entry which is preliminary data.</text>
</comment>
<sequence>MWVKLLLAALSVLPLSVLHVLGGWLGRFVARFDKRYGARLAKNASQAGFTSRQFARDSAAHMGRSVLELAHIWTWRIDALLPKVKVTGWEAVQKIQDSGQGVLMLTPHIGAFELLSLWIGQRAPFTAMYRPPKQAMIAEAMLSGRQKYQVKMASADVKGIRTMLRALKNGELVGLLPDQVPNAQGDAVLVDVFGAPAWTMTLPSKLLRQTGAALVIMSARRVYAPHRYEIDFQVVEFVPSLDMAADAARVNELMASVIHRAPEQYLWGYNRYKGVPEVTKSEGKADADV</sequence>
<evidence type="ECO:0000313" key="7">
    <source>
        <dbReference type="EMBL" id="GHA70327.1"/>
    </source>
</evidence>
<proteinExistence type="predicted"/>
<dbReference type="PANTHER" id="PTHR30606:SF10">
    <property type="entry name" value="PHOSPHATIDYLINOSITOL MANNOSIDE ACYLTRANSFERASE"/>
    <property type="match status" value="1"/>
</dbReference>
<evidence type="ECO:0000256" key="1">
    <source>
        <dbReference type="ARBA" id="ARBA00004533"/>
    </source>
</evidence>
<reference evidence="7" key="1">
    <citation type="journal article" date="2014" name="Int. J. Syst. Evol. Microbiol.">
        <title>Complete genome sequence of Corynebacterium casei LMG S-19264T (=DSM 44701T), isolated from a smear-ripened cheese.</title>
        <authorList>
            <consortium name="US DOE Joint Genome Institute (JGI-PGF)"/>
            <person name="Walter F."/>
            <person name="Albersmeier A."/>
            <person name="Kalinowski J."/>
            <person name="Ruckert C."/>
        </authorList>
    </citation>
    <scope>NUCLEOTIDE SEQUENCE</scope>
    <source>
        <strain evidence="7">KCTC 32501</strain>
    </source>
</reference>
<accession>A0A8J3CGU3</accession>
<dbReference type="PANTHER" id="PTHR30606">
    <property type="entry name" value="LIPID A BIOSYNTHESIS LAUROYL ACYLTRANSFERASE"/>
    <property type="match status" value="1"/>
</dbReference>
<dbReference type="EMBL" id="BMZG01000004">
    <property type="protein sequence ID" value="GHA70327.1"/>
    <property type="molecule type" value="Genomic_DNA"/>
</dbReference>
<dbReference type="CDD" id="cd07984">
    <property type="entry name" value="LPLAT_LABLAT-like"/>
    <property type="match status" value="1"/>
</dbReference>
<keyword evidence="5" id="KW-0472">Membrane</keyword>
<evidence type="ECO:0000313" key="8">
    <source>
        <dbReference type="Proteomes" id="UP000614287"/>
    </source>
</evidence>
<evidence type="ECO:0000256" key="2">
    <source>
        <dbReference type="ARBA" id="ARBA00022475"/>
    </source>
</evidence>
<dbReference type="GO" id="GO:0009247">
    <property type="term" value="P:glycolipid biosynthetic process"/>
    <property type="evidence" value="ECO:0007669"/>
    <property type="project" value="UniProtKB-ARBA"/>
</dbReference>
<evidence type="ECO:0000256" key="3">
    <source>
        <dbReference type="ARBA" id="ARBA00022519"/>
    </source>
</evidence>
<keyword evidence="6 7" id="KW-0012">Acyltransferase</keyword>